<dbReference type="PANTHER" id="PTHR47660">
    <property type="entry name" value="TRANSCRIPTION FACTOR WITH C2H2 AND ZN(2)-CYS(6) DNA BINDING DOMAIN (EUROFUNG)-RELATED-RELATED"/>
    <property type="match status" value="1"/>
</dbReference>
<sequence length="382" mass="42473">MTAYESDFRTHMDLSDGKAPLPCPEQIWNEPILNKTQVLILNNGPPSLCFALDVLYTEKRLVPNLGELSRILLIHGMYRRVWEVTRCRGDHLSDWVPTALSEPRYGITSGKAIAPPSIPVVSRWINGSSDCLDVLHWSAKSTILQASGLEHPTVLHLHLSRLILLAPVSDLQELAKLKQESRSRSESNLYSAMQEQSRQNSLLKWVVHDQYKARLAIIHAGSVFWYLRRYSCGAVIEPFANYLATLVLWTYSISISAAKPLANSPPSSMTYELQGTSLIQLDRPCDDELVQLFVRSGERMTPYMARVGDIKSRDSAGKILREGIKLLSRQGTGSRRNGSERLPNFIWGAAENFISMLSALGAASSQDAIAIIQTQDAGRGTG</sequence>
<dbReference type="AlphaFoldDB" id="A0A0C3GWX5"/>
<dbReference type="EMBL" id="KN832889">
    <property type="protein sequence ID" value="KIM94796.1"/>
    <property type="molecule type" value="Genomic_DNA"/>
</dbReference>
<evidence type="ECO:0000256" key="1">
    <source>
        <dbReference type="ARBA" id="ARBA00022723"/>
    </source>
</evidence>
<keyword evidence="3" id="KW-0805">Transcription regulation</keyword>
<reference evidence="6 7" key="1">
    <citation type="submission" date="2014-04" db="EMBL/GenBank/DDBJ databases">
        <authorList>
            <consortium name="DOE Joint Genome Institute"/>
            <person name="Kuo A."/>
            <person name="Martino E."/>
            <person name="Perotto S."/>
            <person name="Kohler A."/>
            <person name="Nagy L.G."/>
            <person name="Floudas D."/>
            <person name="Copeland A."/>
            <person name="Barry K.W."/>
            <person name="Cichocki N."/>
            <person name="Veneault-Fourrey C."/>
            <person name="LaButti K."/>
            <person name="Lindquist E.A."/>
            <person name="Lipzen A."/>
            <person name="Lundell T."/>
            <person name="Morin E."/>
            <person name="Murat C."/>
            <person name="Sun H."/>
            <person name="Tunlid A."/>
            <person name="Henrissat B."/>
            <person name="Grigoriev I.V."/>
            <person name="Hibbett D.S."/>
            <person name="Martin F."/>
            <person name="Nordberg H.P."/>
            <person name="Cantor M.N."/>
            <person name="Hua S.X."/>
        </authorList>
    </citation>
    <scope>NUCLEOTIDE SEQUENCE [LARGE SCALE GENOMIC DNA]</scope>
    <source>
        <strain evidence="6 7">Zn</strain>
    </source>
</reference>
<evidence type="ECO:0000256" key="5">
    <source>
        <dbReference type="ARBA" id="ARBA00023242"/>
    </source>
</evidence>
<dbReference type="InParanoid" id="A0A0C3GWX5"/>
<dbReference type="Proteomes" id="UP000054321">
    <property type="component" value="Unassembled WGS sequence"/>
</dbReference>
<evidence type="ECO:0008006" key="8">
    <source>
        <dbReference type="Google" id="ProtNLM"/>
    </source>
</evidence>
<keyword evidence="2" id="KW-0862">Zinc</keyword>
<dbReference type="OrthoDB" id="654211at2759"/>
<reference evidence="7" key="2">
    <citation type="submission" date="2015-01" db="EMBL/GenBank/DDBJ databases">
        <title>Evolutionary Origins and Diversification of the Mycorrhizal Mutualists.</title>
        <authorList>
            <consortium name="DOE Joint Genome Institute"/>
            <consortium name="Mycorrhizal Genomics Consortium"/>
            <person name="Kohler A."/>
            <person name="Kuo A."/>
            <person name="Nagy L.G."/>
            <person name="Floudas D."/>
            <person name="Copeland A."/>
            <person name="Barry K.W."/>
            <person name="Cichocki N."/>
            <person name="Veneault-Fourrey C."/>
            <person name="LaButti K."/>
            <person name="Lindquist E.A."/>
            <person name="Lipzen A."/>
            <person name="Lundell T."/>
            <person name="Morin E."/>
            <person name="Murat C."/>
            <person name="Riley R."/>
            <person name="Ohm R."/>
            <person name="Sun H."/>
            <person name="Tunlid A."/>
            <person name="Henrissat B."/>
            <person name="Grigoriev I.V."/>
            <person name="Hibbett D.S."/>
            <person name="Martin F."/>
        </authorList>
    </citation>
    <scope>NUCLEOTIDE SEQUENCE [LARGE SCALE GENOMIC DNA]</scope>
    <source>
        <strain evidence="7">Zn</strain>
    </source>
</reference>
<keyword evidence="7" id="KW-1185">Reference proteome</keyword>
<organism evidence="6 7">
    <name type="scientific">Oidiodendron maius (strain Zn)</name>
    <dbReference type="NCBI Taxonomy" id="913774"/>
    <lineage>
        <taxon>Eukaryota</taxon>
        <taxon>Fungi</taxon>
        <taxon>Dikarya</taxon>
        <taxon>Ascomycota</taxon>
        <taxon>Pezizomycotina</taxon>
        <taxon>Leotiomycetes</taxon>
        <taxon>Leotiomycetes incertae sedis</taxon>
        <taxon>Myxotrichaceae</taxon>
        <taxon>Oidiodendron</taxon>
    </lineage>
</organism>
<evidence type="ECO:0000256" key="3">
    <source>
        <dbReference type="ARBA" id="ARBA00023015"/>
    </source>
</evidence>
<evidence type="ECO:0000313" key="7">
    <source>
        <dbReference type="Proteomes" id="UP000054321"/>
    </source>
</evidence>
<dbReference type="GO" id="GO:0046872">
    <property type="term" value="F:metal ion binding"/>
    <property type="evidence" value="ECO:0007669"/>
    <property type="project" value="UniProtKB-KW"/>
</dbReference>
<dbReference type="PANTHER" id="PTHR47660:SF7">
    <property type="entry name" value="TRANSCRIPTION FACTOR WITH C2H2 AND ZN(2)-CYS(6) DNA BINDING DOMAIN (EUROFUNG)"/>
    <property type="match status" value="1"/>
</dbReference>
<keyword evidence="4" id="KW-0804">Transcription</keyword>
<evidence type="ECO:0000313" key="6">
    <source>
        <dbReference type="EMBL" id="KIM94796.1"/>
    </source>
</evidence>
<gene>
    <name evidence="6" type="ORF">OIDMADRAFT_135444</name>
</gene>
<dbReference type="STRING" id="913774.A0A0C3GWX5"/>
<evidence type="ECO:0000256" key="4">
    <source>
        <dbReference type="ARBA" id="ARBA00023163"/>
    </source>
</evidence>
<keyword evidence="5" id="KW-0539">Nucleus</keyword>
<name>A0A0C3GWX5_OIDMZ</name>
<evidence type="ECO:0000256" key="2">
    <source>
        <dbReference type="ARBA" id="ARBA00022833"/>
    </source>
</evidence>
<proteinExistence type="predicted"/>
<protein>
    <recommendedName>
        <fullName evidence="8">Transcription factor domain-containing protein</fullName>
    </recommendedName>
</protein>
<dbReference type="HOGENOM" id="CLU_003864_0_0_1"/>
<accession>A0A0C3GWX5</accession>
<keyword evidence="1" id="KW-0479">Metal-binding</keyword>